<evidence type="ECO:0000313" key="2">
    <source>
        <dbReference type="Proteomes" id="UP000829398"/>
    </source>
</evidence>
<evidence type="ECO:0000313" key="1">
    <source>
        <dbReference type="EMBL" id="KAH9716570.1"/>
    </source>
</evidence>
<dbReference type="EMBL" id="CM039176">
    <property type="protein sequence ID" value="KAH9716570.1"/>
    <property type="molecule type" value="Genomic_DNA"/>
</dbReference>
<protein>
    <submittedName>
        <fullName evidence="1">Uncharacterized protein</fullName>
    </submittedName>
</protein>
<organism evidence="1 2">
    <name type="scientific">Citrus sinensis</name>
    <name type="common">Sweet orange</name>
    <name type="synonym">Citrus aurantium var. sinensis</name>
    <dbReference type="NCBI Taxonomy" id="2711"/>
    <lineage>
        <taxon>Eukaryota</taxon>
        <taxon>Viridiplantae</taxon>
        <taxon>Streptophyta</taxon>
        <taxon>Embryophyta</taxon>
        <taxon>Tracheophyta</taxon>
        <taxon>Spermatophyta</taxon>
        <taxon>Magnoliopsida</taxon>
        <taxon>eudicotyledons</taxon>
        <taxon>Gunneridae</taxon>
        <taxon>Pentapetalae</taxon>
        <taxon>rosids</taxon>
        <taxon>malvids</taxon>
        <taxon>Sapindales</taxon>
        <taxon>Rutaceae</taxon>
        <taxon>Aurantioideae</taxon>
        <taxon>Citrus</taxon>
    </lineage>
</organism>
<sequence length="377" mass="41154">MRIVIIPLPRQKTTKRITAVRNKQHRWCRTSTTSPRPSHIRPCSRQSSNTSALTSSPPRLRLSPVTPPLVRQLSSLPPIPLSAHASHAPFLLSSESTSFPASSPSITAANSISVPRSPGRCITVTSSKSQNDTVSEAFIGGVEITRPDLFNNGIIVIHGIQGDISPLSPLSCEVQRMTWLPFLFQSSDHEHYHWIEAQPLIMSLMLRDAMLRLQNNGFSMLSLAMKFARLHKQCAVSYRTEFYLTIGDLDRLPVGTTLPTLKRGQSLTVTRAGVVTGPLRINLVRVMVPDIMNNLKIVVYGVNLPFPYFGATAFDTDSIGLTDTDGGEYSDVVKPTAAAGTNILPNSLLTAVSTCSVVGVIAWGAFNFPKCPHTMLN</sequence>
<dbReference type="Proteomes" id="UP000829398">
    <property type="component" value="Chromosome 7"/>
</dbReference>
<comment type="caution">
    <text evidence="1">The sequence shown here is derived from an EMBL/GenBank/DDBJ whole genome shotgun (WGS) entry which is preliminary data.</text>
</comment>
<accession>A0ACB8JG64</accession>
<proteinExistence type="predicted"/>
<gene>
    <name evidence="1" type="ORF">KPL71_021505</name>
</gene>
<name>A0ACB8JG64_CITSI</name>
<keyword evidence="2" id="KW-1185">Reference proteome</keyword>
<reference evidence="2" key="1">
    <citation type="journal article" date="2023" name="Hortic. Res.">
        <title>A chromosome-level phased genome enabling allele-level studies in sweet orange: a case study on citrus Huanglongbing tolerance.</title>
        <authorList>
            <person name="Wu B."/>
            <person name="Yu Q."/>
            <person name="Deng Z."/>
            <person name="Duan Y."/>
            <person name="Luo F."/>
            <person name="Gmitter F. Jr."/>
        </authorList>
    </citation>
    <scope>NUCLEOTIDE SEQUENCE [LARGE SCALE GENOMIC DNA]</scope>
    <source>
        <strain evidence="2">cv. Valencia</strain>
    </source>
</reference>